<accession>A0A9W5Y9G3</accession>
<comment type="caution">
    <text evidence="3">The sequence shown here is derived from an EMBL/GenBank/DDBJ whole genome shotgun (WGS) entry which is preliminary data.</text>
</comment>
<name>A0A9W5Y9G3_9FIRM</name>
<protein>
    <recommendedName>
        <fullName evidence="2">PrcB C-terminal domain-containing protein</fullName>
    </recommendedName>
</protein>
<evidence type="ECO:0000313" key="3">
    <source>
        <dbReference type="EMBL" id="GKX28551.1"/>
    </source>
</evidence>
<dbReference type="EMBL" id="BRLB01000001">
    <property type="protein sequence ID" value="GKX28551.1"/>
    <property type="molecule type" value="Genomic_DNA"/>
</dbReference>
<evidence type="ECO:0000256" key="1">
    <source>
        <dbReference type="SAM" id="SignalP"/>
    </source>
</evidence>
<evidence type="ECO:0000313" key="4">
    <source>
        <dbReference type="Proteomes" id="UP001144256"/>
    </source>
</evidence>
<dbReference type="PROSITE" id="PS51257">
    <property type="entry name" value="PROKAR_LIPOPROTEIN"/>
    <property type="match status" value="1"/>
</dbReference>
<proteinExistence type="predicted"/>
<reference evidence="3" key="1">
    <citation type="submission" date="2022-06" db="EMBL/GenBank/DDBJ databases">
        <title>Vallitalea longa sp. nov., an anaerobic bacterium isolated from marine sediment.</title>
        <authorList>
            <person name="Hirano S."/>
            <person name="Terahara T."/>
            <person name="Mori K."/>
            <person name="Hamada M."/>
            <person name="Matsumoto R."/>
            <person name="Kobayashi T."/>
        </authorList>
    </citation>
    <scope>NUCLEOTIDE SEQUENCE</scope>
    <source>
        <strain evidence="3">SH18-1</strain>
    </source>
</reference>
<dbReference type="Proteomes" id="UP001144256">
    <property type="component" value="Unassembled WGS sequence"/>
</dbReference>
<gene>
    <name evidence="3" type="ORF">SH1V18_10310</name>
</gene>
<dbReference type="AlphaFoldDB" id="A0A9W5Y9G3"/>
<dbReference type="RefSeq" id="WP_281812933.1">
    <property type="nucleotide sequence ID" value="NZ_BRLB01000001.1"/>
</dbReference>
<feature type="chain" id="PRO_5040881064" description="PrcB C-terminal domain-containing protein" evidence="1">
    <location>
        <begin position="21"/>
        <end position="136"/>
    </location>
</feature>
<dbReference type="InterPro" id="IPR025748">
    <property type="entry name" value="PrcB_C_dom"/>
</dbReference>
<keyword evidence="1" id="KW-0732">Signal</keyword>
<keyword evidence="4" id="KW-1185">Reference proteome</keyword>
<organism evidence="3 4">
    <name type="scientific">Vallitalea longa</name>
    <dbReference type="NCBI Taxonomy" id="2936439"/>
    <lineage>
        <taxon>Bacteria</taxon>
        <taxon>Bacillati</taxon>
        <taxon>Bacillota</taxon>
        <taxon>Clostridia</taxon>
        <taxon>Lachnospirales</taxon>
        <taxon>Vallitaleaceae</taxon>
        <taxon>Vallitalea</taxon>
    </lineage>
</organism>
<feature type="domain" description="PrcB C-terminal" evidence="2">
    <location>
        <begin position="70"/>
        <end position="127"/>
    </location>
</feature>
<dbReference type="Pfam" id="PF14343">
    <property type="entry name" value="PrcB_C"/>
    <property type="match status" value="1"/>
</dbReference>
<feature type="signal peptide" evidence="1">
    <location>
        <begin position="1"/>
        <end position="20"/>
    </location>
</feature>
<evidence type="ECO:0000259" key="2">
    <source>
        <dbReference type="Pfam" id="PF14343"/>
    </source>
</evidence>
<sequence length="136" mass="15656">MKKIIFVLCLLMVFIFTACSSDVEEENEDKIRDLEFTVVDEQDIPDVIKQKIEESKMEPFKFSFSDGQYLYIVVGYGEQPTGGYSIQVKEVYESEDYVVILTELLGPSKDDTVTMSLSYPFIVVKTEDLSLPVYYK</sequence>